<organism evidence="2 3">
    <name type="scientific">Kitasatospora cathayae</name>
    <dbReference type="NCBI Taxonomy" id="3004092"/>
    <lineage>
        <taxon>Bacteria</taxon>
        <taxon>Bacillati</taxon>
        <taxon>Actinomycetota</taxon>
        <taxon>Actinomycetes</taxon>
        <taxon>Kitasatosporales</taxon>
        <taxon>Streptomycetaceae</taxon>
        <taxon>Kitasatospora</taxon>
    </lineage>
</organism>
<evidence type="ECO:0000256" key="1">
    <source>
        <dbReference type="SAM" id="MobiDB-lite"/>
    </source>
</evidence>
<dbReference type="Gene3D" id="2.130.10.10">
    <property type="entry name" value="YVTN repeat-like/Quinoprotein amine dehydrogenase"/>
    <property type="match status" value="1"/>
</dbReference>
<name>A0ABY7Q0V5_9ACTN</name>
<sequence length="502" mass="53981">MTTPLLRIDRILGDRPFAEVGEPALAVADQPCGLLAVAGSCEHRVVSPVGVYGTDDLTCWALLHSRYPVHTMAFHPGLPLLAVGTGSYDGGYHFQGELLLLDLETGAADSLLEHWAGREVLDLEWLDEQALRVLMSPPDDWQDYEAHVSGHVAVVRRPDWRAVPPGSITAEELAGPRVPAPRPDRREDARQALSGLSADWDPRHSVRAVEELPDGRILAALDPVVLESWLPSGERQWAVPDEWSGRDLVVAGDGRSAWAAGPVPWGWDAPAQTVVRLSLTDGAELGRIEPSGPVSLVRCRDGRPALVPAGGNGGRSRLHVRRGSRAYVRTSGRTEWLATAGLPNPRRNGPPGEDPHQPSRTAFRRQYRYAFTPGETHFSGPGVELPDGGLVHAGTVYDGRGLQPGGSFVVRREAVGGAPLWVFRTDREATALDADERFAYVGYEDGELVALDLRDGTAVRHHLTIGAVTAVPTALTIAGPGRLLVGTGDGRILDCSLAQGAR</sequence>
<dbReference type="InterPro" id="IPR015943">
    <property type="entry name" value="WD40/YVTN_repeat-like_dom_sf"/>
</dbReference>
<dbReference type="Proteomes" id="UP001212821">
    <property type="component" value="Chromosome"/>
</dbReference>
<protein>
    <submittedName>
        <fullName evidence="2">Uncharacterized protein</fullName>
    </submittedName>
</protein>
<dbReference type="SUPFAM" id="SSF69322">
    <property type="entry name" value="Tricorn protease domain 2"/>
    <property type="match status" value="1"/>
</dbReference>
<dbReference type="RefSeq" id="WP_270142484.1">
    <property type="nucleotide sequence ID" value="NZ_CP115450.1"/>
</dbReference>
<keyword evidence="3" id="KW-1185">Reference proteome</keyword>
<accession>A0ABY7Q0V5</accession>
<gene>
    <name evidence="2" type="ORF">O1G21_09570</name>
</gene>
<proteinExistence type="predicted"/>
<feature type="region of interest" description="Disordered" evidence="1">
    <location>
        <begin position="171"/>
        <end position="190"/>
    </location>
</feature>
<feature type="region of interest" description="Disordered" evidence="1">
    <location>
        <begin position="339"/>
        <end position="359"/>
    </location>
</feature>
<reference evidence="3" key="1">
    <citation type="submission" date="2022-12" db="EMBL/GenBank/DDBJ databases">
        <authorList>
            <person name="Mo P."/>
        </authorList>
    </citation>
    <scope>NUCLEOTIDE SEQUENCE [LARGE SCALE GENOMIC DNA]</scope>
    <source>
        <strain evidence="3">HUAS 3-15</strain>
    </source>
</reference>
<evidence type="ECO:0000313" key="3">
    <source>
        <dbReference type="Proteomes" id="UP001212821"/>
    </source>
</evidence>
<dbReference type="EMBL" id="CP115450">
    <property type="protein sequence ID" value="WBP86062.1"/>
    <property type="molecule type" value="Genomic_DNA"/>
</dbReference>
<evidence type="ECO:0000313" key="2">
    <source>
        <dbReference type="EMBL" id="WBP86062.1"/>
    </source>
</evidence>